<dbReference type="SMART" id="SM00567">
    <property type="entry name" value="EZ_HEAT"/>
    <property type="match status" value="3"/>
</dbReference>
<evidence type="ECO:0008006" key="3">
    <source>
        <dbReference type="Google" id="ProtNLM"/>
    </source>
</evidence>
<evidence type="ECO:0000313" key="2">
    <source>
        <dbReference type="Proteomes" id="UP000317778"/>
    </source>
</evidence>
<name>A0A532V8V2_UNCT6</name>
<organism evidence="1 2">
    <name type="scientific">candidate division TA06 bacterium B3_TA06</name>
    <dbReference type="NCBI Taxonomy" id="2012487"/>
    <lineage>
        <taxon>Bacteria</taxon>
        <taxon>Bacteria division TA06</taxon>
    </lineage>
</organism>
<protein>
    <recommendedName>
        <fullName evidence="3">HEAT repeat domain-containing protein</fullName>
    </recommendedName>
</protein>
<dbReference type="InterPro" id="IPR016024">
    <property type="entry name" value="ARM-type_fold"/>
</dbReference>
<dbReference type="Pfam" id="PF13646">
    <property type="entry name" value="HEAT_2"/>
    <property type="match status" value="1"/>
</dbReference>
<comment type="caution">
    <text evidence="1">The sequence shown here is derived from an EMBL/GenBank/DDBJ whole genome shotgun (WGS) entry which is preliminary data.</text>
</comment>
<evidence type="ECO:0000313" key="1">
    <source>
        <dbReference type="EMBL" id="TKJ43640.1"/>
    </source>
</evidence>
<dbReference type="InterPro" id="IPR011989">
    <property type="entry name" value="ARM-like"/>
</dbReference>
<dbReference type="Gene3D" id="1.25.10.10">
    <property type="entry name" value="Leucine-rich Repeat Variant"/>
    <property type="match status" value="1"/>
</dbReference>
<dbReference type="Proteomes" id="UP000317778">
    <property type="component" value="Unassembled WGS sequence"/>
</dbReference>
<sequence>MSLTLVFAILAAPIDSLWQTEYEHILEGLQLMNLEVSDLGYDKLWREDSFRLEIVNDLMNNPLDVPDYVLLSGKEIRELYRPSDYLRFTCLELTGKRFRSEKIKAADIEDAVKEVFELTSQHLDKAFEDLTEAERDSLLYTAPALWSDEADSLENGYAGALHKEFGIERDTSYGLKLVDLLRLSQKVDIRELHVAGASLADGVEQIIPMAKELLAQENPPQVQVEGVEGVVYAVYDLPDGQKCVIGGPWHNTYTGDFAVIIDLGGNDVYEGRAAGAVGELWTAVSFVLDLAGDDVYRNRTKLVNQGAALFGAALLWDKGGNDSYTGFHISHGAGLYGIGMLIDEDGEDSYRAGFFTQGAGNFGSGVLADREGDDTYRAWDWTQGLGGPWGYGLIADYEGDDLYYAGGVHIHHPLTPDQYRSFAQGFGFGWRDVASGGIGFLYDRKGNDKYISEIYAQATSYWFALGMLLDEQGNDLYSAAQYSQGSGIHLSIGALMDLEGDDHYFSRYGPSQGEGHDLAVGWLLDADGDDVYYASGGQGIGLTNSVGIFVDTRGNDDYCSREGLSQGGANWSRGTGGVGMFIDLQGNDRYAEEDKGENNHVWTSGTFALGMDVEAVQPRKEPWQDTVTTFPELDTLETDSARMARLFHYASLWEVRGDIGKVRTARRMLKEDYAEQAVSYIFNYEFCTYSGLTLRAIEKHFAEFKDTAAYYLYQGLEADNDTIVRNSIYLLGQLEIEGAADTLIKKLEDKRNDSLAGSLVSALGKLKANQAVPAIVHYADHHKERMRILVAEAFSKIKDERAVPVLIDDLSDPYFTVRAAAMAALAQIGEAALEPLEIELDKARKPDYQATLLRALRNVYTKLEDEEKTSDLKERLAELARPYLDASYPALREQAQKLLDEVEGRSILSPTELFGYPEQAWD</sequence>
<accession>A0A532V8V2</accession>
<dbReference type="AlphaFoldDB" id="A0A532V8V2"/>
<proteinExistence type="predicted"/>
<gene>
    <name evidence="1" type="ORF">CEE36_02860</name>
</gene>
<reference evidence="1 2" key="1">
    <citation type="submission" date="2017-06" db="EMBL/GenBank/DDBJ databases">
        <title>Novel microbial phyla capable of carbon fixation and sulfur reduction in deep-sea sediments.</title>
        <authorList>
            <person name="Huang J."/>
            <person name="Baker B."/>
            <person name="Wang Y."/>
        </authorList>
    </citation>
    <scope>NUCLEOTIDE SEQUENCE [LARGE SCALE GENOMIC DNA]</scope>
    <source>
        <strain evidence="1">B3_TA06</strain>
    </source>
</reference>
<dbReference type="InterPro" id="IPR004155">
    <property type="entry name" value="PBS_lyase_HEAT"/>
</dbReference>
<dbReference type="EMBL" id="NJBO01000003">
    <property type="protein sequence ID" value="TKJ43640.1"/>
    <property type="molecule type" value="Genomic_DNA"/>
</dbReference>
<dbReference type="SUPFAM" id="SSF48371">
    <property type="entry name" value="ARM repeat"/>
    <property type="match status" value="1"/>
</dbReference>